<sequence length="60" mass="6764">MHILLIVFLLLFGIGFWRGLLGQGVPLIRRGAVRPAQPHHDPLSPEALHRFHQVHGTPGW</sequence>
<organism evidence="1 2">
    <name type="scientific">Deinococcus geothermalis (strain DSM 11300 / CIP 105573 / AG-3a)</name>
    <dbReference type="NCBI Taxonomy" id="319795"/>
    <lineage>
        <taxon>Bacteria</taxon>
        <taxon>Thermotogati</taxon>
        <taxon>Deinococcota</taxon>
        <taxon>Deinococci</taxon>
        <taxon>Deinococcales</taxon>
        <taxon>Deinococcaceae</taxon>
        <taxon>Deinococcus</taxon>
    </lineage>
</organism>
<accession>A8ZRB0</accession>
<dbReference type="KEGG" id="dge:Dgeo_2976"/>
<protein>
    <submittedName>
        <fullName evidence="1">Uncharacterized protein</fullName>
    </submittedName>
</protein>
<dbReference type="AlphaFoldDB" id="A8ZRB0"/>
<keyword evidence="2" id="KW-1185">Reference proteome</keyword>
<evidence type="ECO:0000313" key="1">
    <source>
        <dbReference type="EMBL" id="ABW35019.1"/>
    </source>
</evidence>
<dbReference type="HOGENOM" id="CLU_2933731_0_0_0"/>
<geneLocation type="plasmid" evidence="1 2">
    <name>pDGEO02</name>
</geneLocation>
<evidence type="ECO:0000313" key="2">
    <source>
        <dbReference type="Proteomes" id="UP000002431"/>
    </source>
</evidence>
<gene>
    <name evidence="1" type="ORF">Dgeo_2976</name>
</gene>
<reference evidence="1" key="1">
    <citation type="submission" date="2007-10" db="EMBL/GenBank/DDBJ databases">
        <title>Complete sequence of Plasmid2 pDGEO02 of Deinococcus geothermalis DSM 11300.</title>
        <authorList>
            <consortium name="US DOE Joint Genome Institute"/>
            <person name="Copeland A."/>
            <person name="Lucas S."/>
            <person name="Lapidus A."/>
            <person name="Barry K."/>
            <person name="Detter J.C."/>
            <person name="Glavina del Rio T."/>
            <person name="Hammon N."/>
            <person name="Israni S."/>
            <person name="Dalin E."/>
            <person name="Tice H."/>
            <person name="Pitluck S."/>
            <person name="Brettin T."/>
            <person name="Bruce D."/>
            <person name="Han C."/>
            <person name="Tapia R."/>
            <person name="Saunders E."/>
            <person name="Gilna P."/>
            <person name="Schmutz J."/>
            <person name="Larimer F."/>
            <person name="Land M."/>
            <person name="Hauser L."/>
            <person name="Kyrpides N."/>
            <person name="Kim E."/>
            <person name="Daly M.J."/>
            <person name="Fredrickson J.K."/>
            <person name="Makarova K.S."/>
            <person name="Gaidamakova E.K."/>
            <person name="Zhai M."/>
            <person name="Richardson P."/>
        </authorList>
    </citation>
    <scope>NUCLEOTIDE SEQUENCE [LARGE SCALE GENOMIC DNA]</scope>
    <source>
        <strain evidence="1">DSM 11300</strain>
        <plasmid evidence="1">pDGEO02</plasmid>
    </source>
</reference>
<dbReference type="EMBL" id="CP000856">
    <property type="protein sequence ID" value="ABW35019.1"/>
    <property type="molecule type" value="Genomic_DNA"/>
</dbReference>
<dbReference type="RefSeq" id="WP_012173363.1">
    <property type="nucleotide sequence ID" value="NC_009939.1"/>
</dbReference>
<dbReference type="Proteomes" id="UP000002431">
    <property type="component" value="Plasmid pDGEO02"/>
</dbReference>
<name>A8ZRB0_DEIGD</name>
<keyword evidence="1" id="KW-0614">Plasmid</keyword>
<proteinExistence type="predicted"/>